<dbReference type="AlphaFoldDB" id="A0A0V8E7U0"/>
<accession>A0A0V8E7U0</accession>
<dbReference type="InterPro" id="IPR007464">
    <property type="entry name" value="Bacteriocin_IId"/>
</dbReference>
<evidence type="ECO:0000313" key="1">
    <source>
        <dbReference type="EMBL" id="KSU21879.1"/>
    </source>
</evidence>
<dbReference type="InterPro" id="IPR010133">
    <property type="entry name" value="Bacteriocin_signal_seq"/>
</dbReference>
<dbReference type="RefSeq" id="WP_058211516.1">
    <property type="nucleotide sequence ID" value="NZ_LKLU01000052.1"/>
</dbReference>
<dbReference type="PATRIC" id="fig|1360.114.peg.2232"/>
<reference evidence="2" key="1">
    <citation type="submission" date="2015-10" db="EMBL/GenBank/DDBJ databases">
        <title>Draft Genome Sequences of 11 Lactococcus lactis subspecies cremoris strains.</title>
        <authorList>
            <person name="Wels M."/>
            <person name="Backus L."/>
            <person name="Boekhorst J."/>
            <person name="Dijkstra A."/>
            <person name="Beerthuizen M."/>
            <person name="Kelly W."/>
            <person name="Siezen R."/>
            <person name="Bachmann H."/>
            <person name="Van Hijum S."/>
        </authorList>
    </citation>
    <scope>NUCLEOTIDE SEQUENCE [LARGE SCALE GENOMIC DNA]</scope>
    <source>
        <strain evidence="2">M20</strain>
    </source>
</reference>
<gene>
    <name evidence="1" type="ORF">M20_0710</name>
</gene>
<dbReference type="GO" id="GO:0005576">
    <property type="term" value="C:extracellular region"/>
    <property type="evidence" value="ECO:0007669"/>
    <property type="project" value="InterPro"/>
</dbReference>
<dbReference type="Proteomes" id="UP000053719">
    <property type="component" value="Unassembled WGS sequence"/>
</dbReference>
<evidence type="ECO:0000313" key="2">
    <source>
        <dbReference type="Proteomes" id="UP000053719"/>
    </source>
</evidence>
<name>A0A0V8E7U0_LACLL</name>
<dbReference type="Pfam" id="PF04369">
    <property type="entry name" value="Lactococcin"/>
    <property type="match status" value="1"/>
</dbReference>
<sequence length="75" mass="8069">MENQLNFNVVSDEELAEVNGGKLTFIQSTAAGDLYYNTNTHKYVYQQTQNAFGAAANTIVNGWMGGAAGGFGLHH</sequence>
<dbReference type="NCBIfam" id="TIGR01847">
    <property type="entry name" value="bacteriocin_sig"/>
    <property type="match status" value="1"/>
</dbReference>
<evidence type="ECO:0008006" key="3">
    <source>
        <dbReference type="Google" id="ProtNLM"/>
    </source>
</evidence>
<dbReference type="EMBL" id="LKLU01000052">
    <property type="protein sequence ID" value="KSU21879.1"/>
    <property type="molecule type" value="Genomic_DNA"/>
</dbReference>
<proteinExistence type="predicted"/>
<protein>
    <recommendedName>
        <fullName evidence="3">Lactococcin family bacteriocin</fullName>
    </recommendedName>
</protein>
<organism evidence="1 2">
    <name type="scientific">Lactococcus lactis subsp. lactis</name>
    <name type="common">Streptococcus lactis</name>
    <dbReference type="NCBI Taxonomy" id="1360"/>
    <lineage>
        <taxon>Bacteria</taxon>
        <taxon>Bacillati</taxon>
        <taxon>Bacillota</taxon>
        <taxon>Bacilli</taxon>
        <taxon>Lactobacillales</taxon>
        <taxon>Streptococcaceae</taxon>
        <taxon>Lactococcus</taxon>
    </lineage>
</organism>
<dbReference type="GO" id="GO:0042742">
    <property type="term" value="P:defense response to bacterium"/>
    <property type="evidence" value="ECO:0007669"/>
    <property type="project" value="InterPro"/>
</dbReference>
<comment type="caution">
    <text evidence="1">The sequence shown here is derived from an EMBL/GenBank/DDBJ whole genome shotgun (WGS) entry which is preliminary data.</text>
</comment>